<keyword evidence="3" id="KW-1185">Reference proteome</keyword>
<protein>
    <submittedName>
        <fullName evidence="4">Uncharacterized protein LOC103517978</fullName>
    </submittedName>
</protein>
<dbReference type="AlphaFoldDB" id="A0A3Q0JB79"/>
<dbReference type="PANTHER" id="PTHR21505">
    <property type="entry name" value="MADF DOMAIN-CONTAINING PROTEIN-RELATED"/>
    <property type="match status" value="1"/>
</dbReference>
<feature type="region of interest" description="Disordered" evidence="1">
    <location>
        <begin position="255"/>
        <end position="286"/>
    </location>
</feature>
<dbReference type="PaxDb" id="121845-A0A3Q0JB79"/>
<name>A0A3Q0JB79_DIACI</name>
<sequence length="286" mass="32559">MEEDRSTFPLEREVKIEYDSDNALRAFITTYESLPCLWNPSHPHYSKKPERKAALAMLQQIYVKIKPGATQDDVRRKINTLRSNYRKDLRRIEETKQSGGEVYRPTSWVFHALKFLDSLESEGDEESGSEQLGKGLLPLDVCIQSTTGQTPSVESEAPNYFSDQYLLSRSPSPEPPRKKFTKVNRVAKLNNLLERTCSQIESSPRGIPTIARAWGEKLEMLEPHQRLLAEKAINDVLFEASMGLLHRNYTHEFMSSTNNPPPCTSSGEFMLNNPPQHSADGRNYLG</sequence>
<dbReference type="InterPro" id="IPR006578">
    <property type="entry name" value="MADF-dom"/>
</dbReference>
<dbReference type="Pfam" id="PF10545">
    <property type="entry name" value="MADF_DNA_bdg"/>
    <property type="match status" value="1"/>
</dbReference>
<accession>A0A3Q0JB79</accession>
<proteinExistence type="predicted"/>
<evidence type="ECO:0000313" key="4">
    <source>
        <dbReference type="RefSeq" id="XP_026685691.1"/>
    </source>
</evidence>
<evidence type="ECO:0000313" key="3">
    <source>
        <dbReference type="Proteomes" id="UP000079169"/>
    </source>
</evidence>
<dbReference type="Proteomes" id="UP000079169">
    <property type="component" value="Unplaced"/>
</dbReference>
<dbReference type="RefSeq" id="XP_026685691.1">
    <property type="nucleotide sequence ID" value="XM_026829890.1"/>
</dbReference>
<reference evidence="4" key="1">
    <citation type="submission" date="2025-08" db="UniProtKB">
        <authorList>
            <consortium name="RefSeq"/>
        </authorList>
    </citation>
    <scope>IDENTIFICATION</scope>
</reference>
<evidence type="ECO:0000259" key="2">
    <source>
        <dbReference type="PROSITE" id="PS51029"/>
    </source>
</evidence>
<gene>
    <name evidence="4" type="primary">LOC103517978</name>
</gene>
<dbReference type="PANTHER" id="PTHR21505:SF8">
    <property type="entry name" value="DPT-YFP REPRESSOR BY OVEREXPRESSION, ISOFORM D-RELATED"/>
    <property type="match status" value="1"/>
</dbReference>
<dbReference type="SMART" id="SM00595">
    <property type="entry name" value="MADF"/>
    <property type="match status" value="1"/>
</dbReference>
<evidence type="ECO:0000256" key="1">
    <source>
        <dbReference type="SAM" id="MobiDB-lite"/>
    </source>
</evidence>
<organism evidence="3 4">
    <name type="scientific">Diaphorina citri</name>
    <name type="common">Asian citrus psyllid</name>
    <dbReference type="NCBI Taxonomy" id="121845"/>
    <lineage>
        <taxon>Eukaryota</taxon>
        <taxon>Metazoa</taxon>
        <taxon>Ecdysozoa</taxon>
        <taxon>Arthropoda</taxon>
        <taxon>Hexapoda</taxon>
        <taxon>Insecta</taxon>
        <taxon>Pterygota</taxon>
        <taxon>Neoptera</taxon>
        <taxon>Paraneoptera</taxon>
        <taxon>Hemiptera</taxon>
        <taxon>Sternorrhyncha</taxon>
        <taxon>Psylloidea</taxon>
        <taxon>Psyllidae</taxon>
        <taxon>Diaphorininae</taxon>
        <taxon>Diaphorina</taxon>
    </lineage>
</organism>
<dbReference type="PROSITE" id="PS51029">
    <property type="entry name" value="MADF"/>
    <property type="match status" value="1"/>
</dbReference>
<dbReference type="KEGG" id="dci:103517978"/>
<dbReference type="GeneID" id="103517978"/>
<feature type="domain" description="MADF" evidence="2">
    <location>
        <begin position="26"/>
        <end position="121"/>
    </location>
</feature>